<dbReference type="Proteomes" id="UP001500738">
    <property type="component" value="Unassembled WGS sequence"/>
</dbReference>
<gene>
    <name evidence="5" type="ORF">GCM10009115_24420</name>
</gene>
<dbReference type="EMBL" id="BAAAFE010000008">
    <property type="protein sequence ID" value="GAA0865525.1"/>
    <property type="molecule type" value="Genomic_DNA"/>
</dbReference>
<dbReference type="PANTHER" id="PTHR30386:SF19">
    <property type="entry name" value="MULTIDRUG EXPORT PROTEIN EMRA-RELATED"/>
    <property type="match status" value="1"/>
</dbReference>
<keyword evidence="2" id="KW-1133">Transmembrane helix</keyword>
<evidence type="ECO:0000313" key="5">
    <source>
        <dbReference type="EMBL" id="GAA0865525.1"/>
    </source>
</evidence>
<dbReference type="Gene3D" id="1.10.287.470">
    <property type="entry name" value="Helix hairpin bin"/>
    <property type="match status" value="2"/>
</dbReference>
<evidence type="ECO:0000259" key="3">
    <source>
        <dbReference type="Pfam" id="PF25885"/>
    </source>
</evidence>
<comment type="subcellular location">
    <subcellularLocation>
        <location evidence="1">Cell envelope</location>
    </subcellularLocation>
</comment>
<organism evidence="5 6">
    <name type="scientific">Sphingopyxis soli</name>
    <dbReference type="NCBI Taxonomy" id="592051"/>
    <lineage>
        <taxon>Bacteria</taxon>
        <taxon>Pseudomonadati</taxon>
        <taxon>Pseudomonadota</taxon>
        <taxon>Alphaproteobacteria</taxon>
        <taxon>Sphingomonadales</taxon>
        <taxon>Sphingomonadaceae</taxon>
        <taxon>Sphingopyxis</taxon>
    </lineage>
</organism>
<sequence>MTQVAFLDHADDFRDDGARATEPTINANEAATSARRKKLFAALGGAVLLAGAGYWLLADGDLVATDNAYVAADSAQVTPLVSGAVVKVFVVNTQNVKRGDILIQLDDTDARLALARAEADYARARRQFGQAVATSSSLAGQVSAGAASIGQAEAQVQIATAALAKARIDLDRRAGIADGGAVSGEELTVVRNAYAAAQGNLAQAKAGLAQAVASRNSASGSLAANNAMIAGVSVNNHPDVLAAKAKLDQARIDLERTVIRAPVDGVVTNKQVQVGQRVSAGSVAMTIVPIGAVYVDANFKEGQLERVRVGQPVELVSDLYGSDVVFHGRVEGFSGGTGSAFALIPAQNATGNWIKVVQRLPVRVSLDPKELKRHPLRVGLSMEAEIDVASRRKDVR</sequence>
<dbReference type="InterPro" id="IPR050739">
    <property type="entry name" value="MFP"/>
</dbReference>
<feature type="domain" description="p-hydroxybenzoic acid efflux pump subunit AaeA-like beta-barrel" evidence="4">
    <location>
        <begin position="293"/>
        <end position="372"/>
    </location>
</feature>
<dbReference type="InterPro" id="IPR058633">
    <property type="entry name" value="EmrA/FarA_HH"/>
</dbReference>
<dbReference type="RefSeq" id="WP_215352020.1">
    <property type="nucleotide sequence ID" value="NZ_BAAAFE010000008.1"/>
</dbReference>
<feature type="transmembrane region" description="Helical" evidence="2">
    <location>
        <begin position="39"/>
        <end position="57"/>
    </location>
</feature>
<evidence type="ECO:0000259" key="4">
    <source>
        <dbReference type="Pfam" id="PF25963"/>
    </source>
</evidence>
<accession>A0ABP3XPE7</accession>
<keyword evidence="2" id="KW-0812">Transmembrane</keyword>
<evidence type="ECO:0000313" key="6">
    <source>
        <dbReference type="Proteomes" id="UP001500738"/>
    </source>
</evidence>
<dbReference type="Gene3D" id="2.40.50.100">
    <property type="match status" value="1"/>
</dbReference>
<feature type="domain" description="Multidrug export protein EmrA/FarA alpha-helical hairpin" evidence="3">
    <location>
        <begin position="108"/>
        <end position="257"/>
    </location>
</feature>
<dbReference type="PANTHER" id="PTHR30386">
    <property type="entry name" value="MEMBRANE FUSION SUBUNIT OF EMRAB-TOLC MULTIDRUG EFFLUX PUMP"/>
    <property type="match status" value="1"/>
</dbReference>
<dbReference type="SUPFAM" id="SSF111369">
    <property type="entry name" value="HlyD-like secretion proteins"/>
    <property type="match status" value="2"/>
</dbReference>
<dbReference type="Pfam" id="PF25885">
    <property type="entry name" value="HH_EMRA"/>
    <property type="match status" value="1"/>
</dbReference>
<reference evidence="6" key="1">
    <citation type="journal article" date="2019" name="Int. J. Syst. Evol. Microbiol.">
        <title>The Global Catalogue of Microorganisms (GCM) 10K type strain sequencing project: providing services to taxonomists for standard genome sequencing and annotation.</title>
        <authorList>
            <consortium name="The Broad Institute Genomics Platform"/>
            <consortium name="The Broad Institute Genome Sequencing Center for Infectious Disease"/>
            <person name="Wu L."/>
            <person name="Ma J."/>
        </authorList>
    </citation>
    <scope>NUCLEOTIDE SEQUENCE [LARGE SCALE GENOMIC DNA]</scope>
    <source>
        <strain evidence="6">JCM 15910</strain>
    </source>
</reference>
<comment type="caution">
    <text evidence="5">The sequence shown here is derived from an EMBL/GenBank/DDBJ whole genome shotgun (WGS) entry which is preliminary data.</text>
</comment>
<evidence type="ECO:0000256" key="2">
    <source>
        <dbReference type="SAM" id="Phobius"/>
    </source>
</evidence>
<dbReference type="Pfam" id="PF25963">
    <property type="entry name" value="Beta-barrel_AAEA"/>
    <property type="match status" value="1"/>
</dbReference>
<name>A0ABP3XPE7_9SPHN</name>
<protein>
    <submittedName>
        <fullName evidence="5">EmrA/EmrK family multidrug efflux transporter periplasmic adaptor subunit</fullName>
    </submittedName>
</protein>
<dbReference type="InterPro" id="IPR058634">
    <property type="entry name" value="AaeA-lik-b-barrel"/>
</dbReference>
<keyword evidence="6" id="KW-1185">Reference proteome</keyword>
<dbReference type="PRINTS" id="PR01490">
    <property type="entry name" value="RTXTOXIND"/>
</dbReference>
<proteinExistence type="predicted"/>
<keyword evidence="2" id="KW-0472">Membrane</keyword>
<evidence type="ECO:0000256" key="1">
    <source>
        <dbReference type="ARBA" id="ARBA00004196"/>
    </source>
</evidence>
<dbReference type="Gene3D" id="2.40.30.170">
    <property type="match status" value="1"/>
</dbReference>